<dbReference type="InterPro" id="IPR007347">
    <property type="entry name" value="SpoVS"/>
</dbReference>
<evidence type="ECO:0000313" key="2">
    <source>
        <dbReference type="Proteomes" id="UP000536909"/>
    </source>
</evidence>
<dbReference type="EMBL" id="JACHFV010000003">
    <property type="protein sequence ID" value="MBB5294044.1"/>
    <property type="molecule type" value="Genomic_DNA"/>
</dbReference>
<dbReference type="Gene3D" id="3.30.110.20">
    <property type="entry name" value="Alba-like domain"/>
    <property type="match status" value="1"/>
</dbReference>
<name>A0ABR6MQ34_9DEIO</name>
<proteinExistence type="predicted"/>
<organism evidence="1 2">
    <name type="scientific">Deinococcus metallilatus</name>
    <dbReference type="NCBI Taxonomy" id="1211322"/>
    <lineage>
        <taxon>Bacteria</taxon>
        <taxon>Thermotogati</taxon>
        <taxon>Deinococcota</taxon>
        <taxon>Deinococci</taxon>
        <taxon>Deinococcales</taxon>
        <taxon>Deinococcaceae</taxon>
        <taxon>Deinococcus</taxon>
    </lineage>
</organism>
<dbReference type="PANTHER" id="PTHR35331:SF1">
    <property type="entry name" value="STAGE V SPORULATION PROTEIN S"/>
    <property type="match status" value="1"/>
</dbReference>
<dbReference type="Proteomes" id="UP000536909">
    <property type="component" value="Unassembled WGS sequence"/>
</dbReference>
<reference evidence="1 2" key="1">
    <citation type="submission" date="2020-08" db="EMBL/GenBank/DDBJ databases">
        <title>Genomic Encyclopedia of Type Strains, Phase IV (KMG-IV): sequencing the most valuable type-strain genomes for metagenomic binning, comparative biology and taxonomic classification.</title>
        <authorList>
            <person name="Goeker M."/>
        </authorList>
    </citation>
    <scope>NUCLEOTIDE SEQUENCE [LARGE SCALE GENOMIC DNA]</scope>
    <source>
        <strain evidence="1 2">DSM 105434</strain>
    </source>
</reference>
<dbReference type="InterPro" id="IPR036882">
    <property type="entry name" value="Alba-like_dom_sf"/>
</dbReference>
<dbReference type="PANTHER" id="PTHR35331">
    <property type="entry name" value="STAGE V SPORULATION PROTEIN S"/>
    <property type="match status" value="1"/>
</dbReference>
<evidence type="ECO:0000313" key="1">
    <source>
        <dbReference type="EMBL" id="MBB5294044.1"/>
    </source>
</evidence>
<accession>A0ABR6MQ34</accession>
<sequence length="100" mass="10509">MMETLPTVETLRVSGKSRPNAVAGAIAALLRAQGRAEVNAIGPAAVNQAVKALAIARGYLEGNGLDLAVQPAFVTLDVADEERTAMTFRVWAVRPNSHSP</sequence>
<gene>
    <name evidence="1" type="ORF">HNQ10_000858</name>
</gene>
<protein>
    <submittedName>
        <fullName evidence="1">Stage V sporulation protein S</fullName>
    </submittedName>
</protein>
<dbReference type="Pfam" id="PF04232">
    <property type="entry name" value="SpoVS"/>
    <property type="match status" value="1"/>
</dbReference>
<keyword evidence="2" id="KW-1185">Reference proteome</keyword>
<comment type="caution">
    <text evidence="1">The sequence shown here is derived from an EMBL/GenBank/DDBJ whole genome shotgun (WGS) entry which is preliminary data.</text>
</comment>